<dbReference type="EMBL" id="JABFUD020000004">
    <property type="protein sequence ID" value="KAI5080445.1"/>
    <property type="molecule type" value="Genomic_DNA"/>
</dbReference>
<protein>
    <submittedName>
        <fullName evidence="1">Uncharacterized protein</fullName>
    </submittedName>
</protein>
<organism evidence="1 2">
    <name type="scientific">Adiantum capillus-veneris</name>
    <name type="common">Maidenhair fern</name>
    <dbReference type="NCBI Taxonomy" id="13818"/>
    <lineage>
        <taxon>Eukaryota</taxon>
        <taxon>Viridiplantae</taxon>
        <taxon>Streptophyta</taxon>
        <taxon>Embryophyta</taxon>
        <taxon>Tracheophyta</taxon>
        <taxon>Polypodiopsida</taxon>
        <taxon>Polypodiidae</taxon>
        <taxon>Polypodiales</taxon>
        <taxon>Pteridineae</taxon>
        <taxon>Pteridaceae</taxon>
        <taxon>Vittarioideae</taxon>
        <taxon>Adiantum</taxon>
    </lineage>
</organism>
<sequence length="74" mass="7810">MLTLLNNCSTYSFATPTCVPARFNAVSVALSSVGGLLMEDLLFDTSHQVNSDSTSLFPCQIAIIVVPASSAEEL</sequence>
<evidence type="ECO:0000313" key="2">
    <source>
        <dbReference type="Proteomes" id="UP000886520"/>
    </source>
</evidence>
<keyword evidence="2" id="KW-1185">Reference proteome</keyword>
<gene>
    <name evidence="1" type="ORF">GOP47_0003628</name>
</gene>
<evidence type="ECO:0000313" key="1">
    <source>
        <dbReference type="EMBL" id="KAI5080445.1"/>
    </source>
</evidence>
<comment type="caution">
    <text evidence="1">The sequence shown here is derived from an EMBL/GenBank/DDBJ whole genome shotgun (WGS) entry which is preliminary data.</text>
</comment>
<accession>A0A9D4V5Z2</accession>
<dbReference type="Proteomes" id="UP000886520">
    <property type="component" value="Chromosome 4"/>
</dbReference>
<dbReference type="AlphaFoldDB" id="A0A9D4V5Z2"/>
<proteinExistence type="predicted"/>
<reference evidence="1" key="1">
    <citation type="submission" date="2021-01" db="EMBL/GenBank/DDBJ databases">
        <title>Adiantum capillus-veneris genome.</title>
        <authorList>
            <person name="Fang Y."/>
            <person name="Liao Q."/>
        </authorList>
    </citation>
    <scope>NUCLEOTIDE SEQUENCE</scope>
    <source>
        <strain evidence="1">H3</strain>
        <tissue evidence="1">Leaf</tissue>
    </source>
</reference>
<name>A0A9D4V5Z2_ADICA</name>